<name>A0A0E3LNK5_METBA</name>
<gene>
    <name evidence="1" type="ORF">MSBRM_1933</name>
</gene>
<dbReference type="PATRIC" id="fig|1434108.4.peg.2459"/>
<evidence type="ECO:0000313" key="2">
    <source>
        <dbReference type="Proteomes" id="UP000033033"/>
    </source>
</evidence>
<dbReference type="KEGG" id="mby:MSBRM_1933"/>
<organism evidence="1 2">
    <name type="scientific">Methanosarcina barkeri MS</name>
    <dbReference type="NCBI Taxonomy" id="1434108"/>
    <lineage>
        <taxon>Archaea</taxon>
        <taxon>Methanobacteriati</taxon>
        <taxon>Methanobacteriota</taxon>
        <taxon>Stenosarchaea group</taxon>
        <taxon>Methanomicrobia</taxon>
        <taxon>Methanosarcinales</taxon>
        <taxon>Methanosarcinaceae</taxon>
        <taxon>Methanosarcina</taxon>
    </lineage>
</organism>
<keyword evidence="2" id="KW-1185">Reference proteome</keyword>
<evidence type="ECO:0000313" key="1">
    <source>
        <dbReference type="EMBL" id="AKB54931.1"/>
    </source>
</evidence>
<proteinExistence type="predicted"/>
<reference evidence="1 2" key="1">
    <citation type="submission" date="2014-07" db="EMBL/GenBank/DDBJ databases">
        <title>Methanogenic archaea and the global carbon cycle.</title>
        <authorList>
            <person name="Henriksen J.R."/>
            <person name="Luke J."/>
            <person name="Reinhart S."/>
            <person name="Benedict M.N."/>
            <person name="Youngblut N.D."/>
            <person name="Metcalf M.E."/>
            <person name="Whitaker R.J."/>
            <person name="Metcalf W.W."/>
        </authorList>
    </citation>
    <scope>NUCLEOTIDE SEQUENCE [LARGE SCALE GENOMIC DNA]</scope>
    <source>
        <strain evidence="1 2">MS</strain>
    </source>
</reference>
<sequence>MSEGVKMRKAIIAILLGILFIGVSGAAVVSAVASDNAGTNYGSGSMHRWAARNMDSGPRYGNFSDCPYFNSNSTAELEVKTVDEALEIAKAKIDSNISKEDISQMRRWWIVSYQDQDGVYKQARIDSFSGEVFTDYPFAQEHRQATDTAEVRATVGQMPAKSNSASILIEY</sequence>
<accession>A0A0E3LNK5</accession>
<dbReference type="AlphaFoldDB" id="A0A0E3LNK5"/>
<dbReference type="HOGENOM" id="CLU_117484_0_0_2"/>
<dbReference type="Proteomes" id="UP000033033">
    <property type="component" value="Chromosome"/>
</dbReference>
<protein>
    <submittedName>
        <fullName evidence="1">Uncharacterized protein</fullName>
    </submittedName>
</protein>
<dbReference type="EMBL" id="CP009528">
    <property type="protein sequence ID" value="AKB54931.1"/>
    <property type="molecule type" value="Genomic_DNA"/>
</dbReference>